<dbReference type="EMBL" id="CAKJTG010000035">
    <property type="protein sequence ID" value="CAG9610408.1"/>
    <property type="molecule type" value="Genomic_DNA"/>
</dbReference>
<organism evidence="2 3">
    <name type="scientific">Pseudoneobacillus rhizosphaerae</name>
    <dbReference type="NCBI Taxonomy" id="2880968"/>
    <lineage>
        <taxon>Bacteria</taxon>
        <taxon>Bacillati</taxon>
        <taxon>Bacillota</taxon>
        <taxon>Bacilli</taxon>
        <taxon>Bacillales</taxon>
        <taxon>Bacillaceae</taxon>
        <taxon>Pseudoneobacillus</taxon>
    </lineage>
</organism>
<evidence type="ECO:0000313" key="3">
    <source>
        <dbReference type="Proteomes" id="UP000789845"/>
    </source>
</evidence>
<dbReference type="AlphaFoldDB" id="A0A9C7GDN9"/>
<name>A0A9C7GDN9_9BACI</name>
<dbReference type="PROSITE" id="PS50965">
    <property type="entry name" value="NERD"/>
    <property type="match status" value="1"/>
</dbReference>
<evidence type="ECO:0000259" key="1">
    <source>
        <dbReference type="PROSITE" id="PS50965"/>
    </source>
</evidence>
<protein>
    <recommendedName>
        <fullName evidence="1">NERD domain-containing protein</fullName>
    </recommendedName>
</protein>
<reference evidence="2" key="1">
    <citation type="submission" date="2021-10" db="EMBL/GenBank/DDBJ databases">
        <authorList>
            <person name="Criscuolo A."/>
        </authorList>
    </citation>
    <scope>NUCLEOTIDE SEQUENCE</scope>
    <source>
        <strain evidence="2">CIP111885</strain>
    </source>
</reference>
<proteinExistence type="predicted"/>
<sequence length="318" mass="36733">MLLKGRSYPIILLVLDALLRRLPKNHPKLPILQGDYNKRMAGYWGEKRLDEFLDGVPNFPFYILRDLSLNVRGVLFQIDTLILTPFFVLILESKNIAGNLLFDTSFNQLIRTSDSKEEAFDDPILQSQNQRRNLINWFKDQKIPLFPIETLVVMSNSSAVVKSTSGNEILSKKVIPVKKVLFRIEQLTDLYQKELFSYKELRKIAKQLIKNHQPKKIDVLKKYKIEQAEIIPGVQCPNCSVMPMIYKRGKWLCTTCETESKDAHLKAVDDFLLLVNNTITNKAFRDFLLLPSMNIASKLLIKMGFQSSGGKKSREYYK</sequence>
<dbReference type="Proteomes" id="UP000789845">
    <property type="component" value="Unassembled WGS sequence"/>
</dbReference>
<comment type="caution">
    <text evidence="2">The sequence shown here is derived from an EMBL/GenBank/DDBJ whole genome shotgun (WGS) entry which is preliminary data.</text>
</comment>
<accession>A0A9C7GDN9</accession>
<dbReference type="Pfam" id="PF08378">
    <property type="entry name" value="NERD"/>
    <property type="match status" value="1"/>
</dbReference>
<dbReference type="RefSeq" id="WP_230498758.1">
    <property type="nucleotide sequence ID" value="NZ_CAKJTG010000035.1"/>
</dbReference>
<dbReference type="InterPro" id="IPR011528">
    <property type="entry name" value="NERD"/>
</dbReference>
<evidence type="ECO:0000313" key="2">
    <source>
        <dbReference type="EMBL" id="CAG9610408.1"/>
    </source>
</evidence>
<gene>
    <name evidence="2" type="ORF">NEOCIP111885_04182</name>
</gene>
<keyword evidence="3" id="KW-1185">Reference proteome</keyword>
<feature type="domain" description="NERD" evidence="1">
    <location>
        <begin position="41"/>
        <end position="157"/>
    </location>
</feature>